<name>A0AA40HDQ6_CNENI</name>
<sequence length="257" mass="28534">MVPCERNGWLARVKLAMVLGNVALEGVGRFSLKLAKKHKGSERLLKLQTQRSGCTLPQDMRRPPQGIPHELLHQLPPVFMSPMAVYKTTESRRILVTRRARDPYPPPPPRHGTILSPGVPPCMAGATQDGPESWSAIPMPTLPTIRSGHWAPLPRHARGPQKPRQKLHETAAGPAPAAPPPSQHEDREQISPYYGTKLCGLYTTAKADAEAQCNILWKALDKIAEIKSLLEERWIAAKIADLYNDSEPPRKTMRRGC</sequence>
<feature type="region of interest" description="Disordered" evidence="1">
    <location>
        <begin position="122"/>
        <end position="188"/>
    </location>
</feature>
<reference evidence="2" key="1">
    <citation type="submission" date="2023-06" db="EMBL/GenBank/DDBJ databases">
        <title>Reference genome for the Northern bat (Eptesicus nilssonii), a most northern bat species.</title>
        <authorList>
            <person name="Laine V.N."/>
            <person name="Pulliainen A.T."/>
            <person name="Lilley T.M."/>
        </authorList>
    </citation>
    <scope>NUCLEOTIDE SEQUENCE</scope>
    <source>
        <strain evidence="2">BLF_Eptnil</strain>
        <tissue evidence="2">Kidney</tissue>
    </source>
</reference>
<dbReference type="AlphaFoldDB" id="A0AA40HDQ6"/>
<organism evidence="2 3">
    <name type="scientific">Cnephaeus nilssonii</name>
    <name type="common">Northern bat</name>
    <name type="synonym">Eptesicus nilssonii</name>
    <dbReference type="NCBI Taxonomy" id="3371016"/>
    <lineage>
        <taxon>Eukaryota</taxon>
        <taxon>Metazoa</taxon>
        <taxon>Chordata</taxon>
        <taxon>Craniata</taxon>
        <taxon>Vertebrata</taxon>
        <taxon>Euteleostomi</taxon>
        <taxon>Mammalia</taxon>
        <taxon>Eutheria</taxon>
        <taxon>Laurasiatheria</taxon>
        <taxon>Chiroptera</taxon>
        <taxon>Yangochiroptera</taxon>
        <taxon>Vespertilionidae</taxon>
        <taxon>Cnephaeus</taxon>
    </lineage>
</organism>
<comment type="caution">
    <text evidence="2">The sequence shown here is derived from an EMBL/GenBank/DDBJ whole genome shotgun (WGS) entry which is preliminary data.</text>
</comment>
<dbReference type="Proteomes" id="UP001177744">
    <property type="component" value="Unassembled WGS sequence"/>
</dbReference>
<feature type="compositionally biased region" description="Basic residues" evidence="1">
    <location>
        <begin position="155"/>
        <end position="165"/>
    </location>
</feature>
<gene>
    <name evidence="2" type="ORF">QTO34_011408</name>
</gene>
<dbReference type="EMBL" id="JAULJE010000022">
    <property type="protein sequence ID" value="KAK1329228.1"/>
    <property type="molecule type" value="Genomic_DNA"/>
</dbReference>
<protein>
    <submittedName>
        <fullName evidence="2">Uncharacterized protein</fullName>
    </submittedName>
</protein>
<proteinExistence type="predicted"/>
<accession>A0AA40HDQ6</accession>
<evidence type="ECO:0000313" key="2">
    <source>
        <dbReference type="EMBL" id="KAK1329228.1"/>
    </source>
</evidence>
<evidence type="ECO:0000313" key="3">
    <source>
        <dbReference type="Proteomes" id="UP001177744"/>
    </source>
</evidence>
<keyword evidence="3" id="KW-1185">Reference proteome</keyword>
<evidence type="ECO:0000256" key="1">
    <source>
        <dbReference type="SAM" id="MobiDB-lite"/>
    </source>
</evidence>